<dbReference type="AlphaFoldDB" id="A0AB39V4J2"/>
<dbReference type="Pfam" id="PF03413">
    <property type="entry name" value="PepSY"/>
    <property type="match status" value="2"/>
</dbReference>
<evidence type="ECO:0000259" key="1">
    <source>
        <dbReference type="Pfam" id="PF03413"/>
    </source>
</evidence>
<feature type="domain" description="PepSY" evidence="1">
    <location>
        <begin position="41"/>
        <end position="102"/>
    </location>
</feature>
<name>A0AB39V4J2_9FUSO</name>
<dbReference type="KEGG" id="lala:AB8B28_01555"/>
<feature type="domain" description="PepSY" evidence="1">
    <location>
        <begin position="138"/>
        <end position="198"/>
    </location>
</feature>
<sequence>MKKNFLKKLIIVFFITVIGVFANGNSAKKTKTVRVLNVDVKISIEQAKQLALNHSKVAKNTAKMTKIRLDKENRKFIYEIEFYTKQKKYKYNIDANTGKVLSYSEKERTSASTVIRDDGKIINTNGNDTEIKRTPKYIGIEKAKEIAVARITGAKKINVTNIQLDSEKGRKIYEGRIVYKNTEYKFDIDAITGEVIKWEVNEH</sequence>
<organism evidence="2">
    <name type="scientific">Leptotrichia alba</name>
    <dbReference type="NCBI Taxonomy" id="3239304"/>
    <lineage>
        <taxon>Bacteria</taxon>
        <taxon>Fusobacteriati</taxon>
        <taxon>Fusobacteriota</taxon>
        <taxon>Fusobacteriia</taxon>
        <taxon>Fusobacteriales</taxon>
        <taxon>Leptotrichiaceae</taxon>
        <taxon>Leptotrichia</taxon>
    </lineage>
</organism>
<evidence type="ECO:0000313" key="2">
    <source>
        <dbReference type="EMBL" id="XDU62587.1"/>
    </source>
</evidence>
<reference evidence="2" key="1">
    <citation type="submission" date="2024-07" db="EMBL/GenBank/DDBJ databases">
        <authorList>
            <person name="Li X.-J."/>
            <person name="Wang X."/>
        </authorList>
    </citation>
    <scope>NUCLEOTIDE SEQUENCE</scope>
    <source>
        <strain evidence="2">HSP-536</strain>
    </source>
</reference>
<dbReference type="EMBL" id="CP165647">
    <property type="protein sequence ID" value="XDU62587.1"/>
    <property type="molecule type" value="Genomic_DNA"/>
</dbReference>
<gene>
    <name evidence="2" type="ORF">AB8B28_01555</name>
</gene>
<accession>A0AB39V4J2</accession>
<proteinExistence type="predicted"/>
<dbReference type="InterPro" id="IPR025711">
    <property type="entry name" value="PepSY"/>
</dbReference>
<protein>
    <submittedName>
        <fullName evidence="2">PepSY domain-containing protein</fullName>
    </submittedName>
</protein>
<dbReference type="RefSeq" id="WP_369716387.1">
    <property type="nucleotide sequence ID" value="NZ_CP165647.1"/>
</dbReference>
<dbReference type="Gene3D" id="3.10.450.40">
    <property type="match status" value="2"/>
</dbReference>